<evidence type="ECO:0000256" key="3">
    <source>
        <dbReference type="ARBA" id="ARBA00022614"/>
    </source>
</evidence>
<dbReference type="Pfam" id="PF23598">
    <property type="entry name" value="LRR_14"/>
    <property type="match status" value="1"/>
</dbReference>
<dbReference type="RefSeq" id="XP_024314089.1">
    <property type="nucleotide sequence ID" value="XM_024458321.1"/>
</dbReference>
<dbReference type="GeneID" id="100844063"/>
<evidence type="ECO:0000259" key="11">
    <source>
        <dbReference type="Pfam" id="PF00931"/>
    </source>
</evidence>
<dbReference type="EMBL" id="CM000881">
    <property type="protein sequence ID" value="KQK07386.1"/>
    <property type="molecule type" value="Genomic_DNA"/>
</dbReference>
<dbReference type="InterPro" id="IPR003591">
    <property type="entry name" value="Leu-rich_rpt_typical-subtyp"/>
</dbReference>
<feature type="compositionally biased region" description="Basic and acidic residues" evidence="10">
    <location>
        <begin position="1451"/>
        <end position="1471"/>
    </location>
</feature>
<feature type="compositionally biased region" description="Basic and acidic residues" evidence="10">
    <location>
        <begin position="1433"/>
        <end position="1442"/>
    </location>
</feature>
<evidence type="ECO:0000256" key="5">
    <source>
        <dbReference type="ARBA" id="ARBA00022737"/>
    </source>
</evidence>
<dbReference type="EMBL" id="CM000881">
    <property type="protein sequence ID" value="PNT71754.1"/>
    <property type="molecule type" value="Genomic_DNA"/>
</dbReference>
<dbReference type="Gramene" id="KQK07386">
    <property type="protein sequence ID" value="KQK07386"/>
    <property type="gene ID" value="BRADI_2g34986v3"/>
</dbReference>
<dbReference type="PRINTS" id="PR00364">
    <property type="entry name" value="DISEASERSIST"/>
</dbReference>
<dbReference type="InterPro" id="IPR027417">
    <property type="entry name" value="P-loop_NTPase"/>
</dbReference>
<dbReference type="GO" id="GO:0005524">
    <property type="term" value="F:ATP binding"/>
    <property type="evidence" value="ECO:0007669"/>
    <property type="project" value="UniProtKB-KW"/>
</dbReference>
<dbReference type="InterPro" id="IPR038005">
    <property type="entry name" value="RX-like_CC"/>
</dbReference>
<feature type="region of interest" description="Disordered" evidence="10">
    <location>
        <begin position="1429"/>
        <end position="1471"/>
    </location>
</feature>
<evidence type="ECO:0000256" key="7">
    <source>
        <dbReference type="ARBA" id="ARBA00022821"/>
    </source>
</evidence>
<evidence type="ECO:0000259" key="15">
    <source>
        <dbReference type="Pfam" id="PF23598"/>
    </source>
</evidence>
<keyword evidence="18" id="KW-1185">Reference proteome</keyword>
<comment type="cofactor">
    <cofactor evidence="1">
        <name>a divalent metal cation</name>
        <dbReference type="ChEBI" id="CHEBI:60240"/>
    </cofactor>
</comment>
<evidence type="ECO:0000259" key="12">
    <source>
        <dbReference type="Pfam" id="PF13359"/>
    </source>
</evidence>
<feature type="domain" description="NB-ARC" evidence="11">
    <location>
        <begin position="196"/>
        <end position="354"/>
    </location>
</feature>
<reference evidence="16" key="2">
    <citation type="submission" date="2017-06" db="EMBL/GenBank/DDBJ databases">
        <title>WGS assembly of Brachypodium distachyon.</title>
        <authorList>
            <consortium name="The International Brachypodium Initiative"/>
            <person name="Lucas S."/>
            <person name="Harmon-Smith M."/>
            <person name="Lail K."/>
            <person name="Tice H."/>
            <person name="Grimwood J."/>
            <person name="Bruce D."/>
            <person name="Barry K."/>
            <person name="Shu S."/>
            <person name="Lindquist E."/>
            <person name="Wang M."/>
            <person name="Pitluck S."/>
            <person name="Vogel J.P."/>
            <person name="Garvin D.F."/>
            <person name="Mockler T.C."/>
            <person name="Schmutz J."/>
            <person name="Rokhsar D."/>
            <person name="Bevan M.W."/>
        </authorList>
    </citation>
    <scope>NUCLEOTIDE SEQUENCE</scope>
    <source>
        <strain evidence="16">Bd21</strain>
    </source>
</reference>
<dbReference type="RefSeq" id="XP_024314087.1">
    <property type="nucleotide sequence ID" value="XM_024458319.1"/>
</dbReference>
<keyword evidence="6" id="KW-0547">Nucleotide-binding</keyword>
<evidence type="ECO:0000259" key="13">
    <source>
        <dbReference type="Pfam" id="PF18052"/>
    </source>
</evidence>
<dbReference type="InterPro" id="IPR032675">
    <property type="entry name" value="LRR_dom_sf"/>
</dbReference>
<dbReference type="Gramene" id="PNT71754">
    <property type="protein sequence ID" value="PNT71754"/>
    <property type="gene ID" value="BRADI_2g34986v3"/>
</dbReference>
<feature type="domain" description="DDE Tnp4" evidence="12">
    <location>
        <begin position="1234"/>
        <end position="1384"/>
    </location>
</feature>
<keyword evidence="5" id="KW-0677">Repeat</keyword>
<dbReference type="PANTHER" id="PTHR36766">
    <property type="entry name" value="PLANT BROAD-SPECTRUM MILDEW RESISTANCE PROTEIN RPW8"/>
    <property type="match status" value="1"/>
</dbReference>
<dbReference type="GO" id="GO:0046872">
    <property type="term" value="F:metal ion binding"/>
    <property type="evidence" value="ECO:0007669"/>
    <property type="project" value="UniProtKB-KW"/>
</dbReference>
<dbReference type="Gene3D" id="3.40.50.300">
    <property type="entry name" value="P-loop containing nucleotide triphosphate hydrolases"/>
    <property type="match status" value="1"/>
</dbReference>
<dbReference type="InterPro" id="IPR042197">
    <property type="entry name" value="Apaf_helical"/>
</dbReference>
<dbReference type="SUPFAM" id="SSF52058">
    <property type="entry name" value="L domain-like"/>
    <property type="match status" value="1"/>
</dbReference>
<evidence type="ECO:0000313" key="18">
    <source>
        <dbReference type="Proteomes" id="UP000008810"/>
    </source>
</evidence>
<evidence type="ECO:0000313" key="17">
    <source>
        <dbReference type="EnsemblPlants" id="KQK07386"/>
    </source>
</evidence>
<evidence type="ECO:0000259" key="14">
    <source>
        <dbReference type="Pfam" id="PF23559"/>
    </source>
</evidence>
<feature type="domain" description="Disease resistance N-terminal" evidence="13">
    <location>
        <begin position="10"/>
        <end position="90"/>
    </location>
</feature>
<evidence type="ECO:0000256" key="9">
    <source>
        <dbReference type="ARBA" id="ARBA00023054"/>
    </source>
</evidence>
<dbReference type="SMART" id="SM00369">
    <property type="entry name" value="LRR_TYP"/>
    <property type="match status" value="2"/>
</dbReference>
<reference evidence="16 17" key="1">
    <citation type="journal article" date="2010" name="Nature">
        <title>Genome sequencing and analysis of the model grass Brachypodium distachyon.</title>
        <authorList>
            <consortium name="International Brachypodium Initiative"/>
        </authorList>
    </citation>
    <scope>NUCLEOTIDE SEQUENCE [LARGE SCALE GENOMIC DNA]</scope>
    <source>
        <strain evidence="16">Bd21</strain>
        <strain evidence="17">cv. Bd21</strain>
    </source>
</reference>
<dbReference type="Pfam" id="PF13359">
    <property type="entry name" value="DDE_Tnp_4"/>
    <property type="match status" value="1"/>
</dbReference>
<keyword evidence="9" id="KW-0175">Coiled coil</keyword>
<reference evidence="17" key="3">
    <citation type="submission" date="2018-08" db="UniProtKB">
        <authorList>
            <consortium name="EnsemblPlants"/>
        </authorList>
    </citation>
    <scope>IDENTIFICATION</scope>
    <source>
        <strain evidence="17">cv. Bd21</strain>
    </source>
</reference>
<feature type="compositionally biased region" description="Basic and acidic residues" evidence="10">
    <location>
        <begin position="163"/>
        <end position="172"/>
    </location>
</feature>
<dbReference type="InterPro" id="IPR002182">
    <property type="entry name" value="NB-ARC"/>
</dbReference>
<dbReference type="InterPro" id="IPR041118">
    <property type="entry name" value="Rx_N"/>
</dbReference>
<evidence type="ECO:0000256" key="1">
    <source>
        <dbReference type="ARBA" id="ARBA00001968"/>
    </source>
</evidence>
<dbReference type="GO" id="GO:0043531">
    <property type="term" value="F:ADP binding"/>
    <property type="evidence" value="ECO:0007669"/>
    <property type="project" value="InterPro"/>
</dbReference>
<dbReference type="EnsemblPlants" id="KQK07386">
    <property type="protein sequence ID" value="KQK07386"/>
    <property type="gene ID" value="BRADI_2g34986v3"/>
</dbReference>
<protein>
    <submittedName>
        <fullName evidence="16 17">Uncharacterized protein</fullName>
    </submittedName>
</protein>
<dbReference type="KEGG" id="bdi:100844063"/>
<dbReference type="InterPro" id="IPR027806">
    <property type="entry name" value="HARBI1_dom"/>
</dbReference>
<dbReference type="EnsemblPlants" id="PNT71754">
    <property type="protein sequence ID" value="PNT71754"/>
    <property type="gene ID" value="BRADI_2g34986v3"/>
</dbReference>
<accession>A0A0Q3R1R8</accession>
<name>A0A0Q3R1R8_BRADI</name>
<keyword evidence="4" id="KW-0479">Metal-binding</keyword>
<feature type="region of interest" description="Disordered" evidence="10">
    <location>
        <begin position="149"/>
        <end position="172"/>
    </location>
</feature>
<keyword evidence="7" id="KW-0611">Plant defense</keyword>
<dbReference type="Gene3D" id="1.20.5.4130">
    <property type="match status" value="1"/>
</dbReference>
<dbReference type="Proteomes" id="UP000008810">
    <property type="component" value="Chromosome 2"/>
</dbReference>
<dbReference type="InterPro" id="IPR036388">
    <property type="entry name" value="WH-like_DNA-bd_sf"/>
</dbReference>
<dbReference type="PANTHER" id="PTHR36766:SF36">
    <property type="entry name" value="AAA+ ATPASE DOMAIN-CONTAINING PROTEIN"/>
    <property type="match status" value="1"/>
</dbReference>
<evidence type="ECO:0000256" key="4">
    <source>
        <dbReference type="ARBA" id="ARBA00022723"/>
    </source>
</evidence>
<dbReference type="Gene3D" id="3.80.10.10">
    <property type="entry name" value="Ribonuclease Inhibitor"/>
    <property type="match status" value="2"/>
</dbReference>
<dbReference type="CDD" id="cd14798">
    <property type="entry name" value="RX-CC_like"/>
    <property type="match status" value="1"/>
</dbReference>
<feature type="domain" description="Disease resistance protein winged helix" evidence="14">
    <location>
        <begin position="441"/>
        <end position="504"/>
    </location>
</feature>
<dbReference type="Pfam" id="PF23559">
    <property type="entry name" value="WHD_DRP"/>
    <property type="match status" value="1"/>
</dbReference>
<dbReference type="RefSeq" id="XP_014754669.1">
    <property type="nucleotide sequence ID" value="XM_014899183.2"/>
</dbReference>
<evidence type="ECO:0000256" key="6">
    <source>
        <dbReference type="ARBA" id="ARBA00022741"/>
    </source>
</evidence>
<keyword evidence="8" id="KW-0067">ATP-binding</keyword>
<dbReference type="SUPFAM" id="SSF52540">
    <property type="entry name" value="P-loop containing nucleoside triphosphate hydrolases"/>
    <property type="match status" value="1"/>
</dbReference>
<organism evidence="16">
    <name type="scientific">Brachypodium distachyon</name>
    <name type="common">Purple false brome</name>
    <name type="synonym">Trachynia distachya</name>
    <dbReference type="NCBI Taxonomy" id="15368"/>
    <lineage>
        <taxon>Eukaryota</taxon>
        <taxon>Viridiplantae</taxon>
        <taxon>Streptophyta</taxon>
        <taxon>Embryophyta</taxon>
        <taxon>Tracheophyta</taxon>
        <taxon>Spermatophyta</taxon>
        <taxon>Magnoliopsida</taxon>
        <taxon>Liliopsida</taxon>
        <taxon>Poales</taxon>
        <taxon>Poaceae</taxon>
        <taxon>BOP clade</taxon>
        <taxon>Pooideae</taxon>
        <taxon>Stipodae</taxon>
        <taxon>Brachypodieae</taxon>
        <taxon>Brachypodium</taxon>
    </lineage>
</organism>
<dbReference type="GO" id="GO:0006952">
    <property type="term" value="P:defense response"/>
    <property type="evidence" value="ECO:0007669"/>
    <property type="project" value="UniProtKB-KW"/>
</dbReference>
<dbReference type="GO" id="GO:0051707">
    <property type="term" value="P:response to other organism"/>
    <property type="evidence" value="ECO:0007669"/>
    <property type="project" value="UniProtKB-ARBA"/>
</dbReference>
<dbReference type="RefSeq" id="XP_024314088.1">
    <property type="nucleotide sequence ID" value="XM_024458320.1"/>
</dbReference>
<evidence type="ECO:0000313" key="16">
    <source>
        <dbReference type="EMBL" id="KQK07386.1"/>
    </source>
</evidence>
<comment type="similarity">
    <text evidence="2">Belongs to the disease resistance NB-LRR family.</text>
</comment>
<dbReference type="Pfam" id="PF00931">
    <property type="entry name" value="NB-ARC"/>
    <property type="match status" value="1"/>
</dbReference>
<evidence type="ECO:0000256" key="2">
    <source>
        <dbReference type="ARBA" id="ARBA00008894"/>
    </source>
</evidence>
<dbReference type="RefSeq" id="XP_010231683.1">
    <property type="nucleotide sequence ID" value="XM_010233381.3"/>
</dbReference>
<dbReference type="RefSeq" id="XP_024314086.1">
    <property type="nucleotide sequence ID" value="XM_024458318.1"/>
</dbReference>
<gene>
    <name evidence="17" type="primary">LOC100844063</name>
    <name evidence="16" type="ORF">BRADI_2g34986v3</name>
</gene>
<dbReference type="SUPFAM" id="SSF52047">
    <property type="entry name" value="RNI-like"/>
    <property type="match status" value="1"/>
</dbReference>
<sequence>MAMVLDAFASYLQGMLTEMAADEIHLLLGVSVEIDKMSDKLGDLKNFLADADRRNITDKSVQGWVTELKRAMYDATDILDLCQLKAMECGESTMDAGCCNPFLFCLRNPFHAHDIGSRIKALNVRLDAIKQRSAAFSFINLGSYEDRGGNMHASHPSNPSRETSGEIDKSGVVGEKIKEDTRALVAKILQTGDGVNNNIMVVAIVGVGGIGKTTLAQNVFNNESIQSEFDKKIWLSVNQNFDRTELLRTAITLAGGDHRGEKVLAVLQPILTEALKGKKFLLVMDDLWSHGAWEGVLKTPLVNAAASSSRVLVTTRHEAVARGMTATWPHHHIDTLSPDDAWSLLKKQVLSNEADEYRVNMLKDVGLKIIQKCGGLPLAVKVMGGLLRQREMQRSDWEQVLDDSKWSMNKMPEDLNNAVYLSYEAMPPYLKQCFLYYCLLPKSNSFDDLHVIGMWISEGFIHGNSGDLEELGKRHYKELISRNLIELFKLDYGQQFCNMHDVVRSFGQYMAKGEALVAHNGEIDILTKLSSQKFVWLSIESEEVQSGEVDWKSLQEQQSMRTLISTIPIKMKPGDSLVTSSSLRTLYVKSVDVALIESLHQLKHLRYLYLKNAGISALPGNIGKMKFLQYLDLLKCRNLVNLPDSIVKLGQLRYLNLPGEISMIPRGFCGLTNMRILGGFPALMDGDWCSLDELGPLSQLRFLRLVQLQNASSAAKASLSEKKHLINLILYCTPTVGNNELDEQQRIEKVFKQLCPPSSVENIDIHGYFGQKLPSWMMYTAIVPLNNLKFILLSDLACCNQLPNGLCPLPCLQVLEVNGAPCISRVGTEFLHTSQPAVAAFPSLNRMVLKGMVEWEEWEWEEQVQAMPRLEELLLGNCKLRLVPPGLASQARALRKLYIKKVQQLSYLENFPSVVEITVLGCPDVERISNLTKLHKLTIIDCPKLKVLKDVPELQRLILKNVQQLLYLEKFPSVLELKVIQCLDMESITNLPKLQKLTIAYCTKLKVVKDVPALQRLVLEDDKMETLPEYTRDVNPRHLELKCSLMLLTSMAAGQSGPEFDKFSHIEQVEAKEKDEYMLYTREPYSLDTNINCSFLLGGTLSIFKDAQRLESMVKMPRKAFDYICSLVKQKTFRDMYSHTFLDGKLLCLEDRVAVALIVLNSGDTLATIGSSVGVNEATASLVTNSFVHAMPRPRWPDTGEMEKVKFNSDKIYGLPNCCGVIHTSCIPFGSQNSNNEKNGSLLMQVVIDSNMRFIDVKLGLFDDKDKLSVLHGSYLSTNCEKGIWLNGSKLKVSSDGSGEVGEYIIGDAGYPLLPWLLTPYQLENDLSETKLEFNKRHSEAMAVALKTSARFKDIWKGLHGGTWRPENRDELWRAIRVCCMLHNIVIGMDDEGFDIPSSRKVNYREQVRRQLAGEDAVRARNILSQYMTSRSSESRVDKEEQQEAASSSSGDKEQQELHTRTAVEKRNNAS</sequence>
<dbReference type="Gene3D" id="1.10.10.10">
    <property type="entry name" value="Winged helix-like DNA-binding domain superfamily/Winged helix DNA-binding domain"/>
    <property type="match status" value="1"/>
</dbReference>
<dbReference type="OrthoDB" id="2668416at2759"/>
<evidence type="ECO:0000256" key="8">
    <source>
        <dbReference type="ARBA" id="ARBA00022840"/>
    </source>
</evidence>
<proteinExistence type="inferred from homology"/>
<feature type="domain" description="Disease resistance R13L4/SHOC-2-like LRR" evidence="15">
    <location>
        <begin position="583"/>
        <end position="876"/>
    </location>
</feature>
<dbReference type="Pfam" id="PF18052">
    <property type="entry name" value="Rx_N"/>
    <property type="match status" value="1"/>
</dbReference>
<dbReference type="ExpressionAtlas" id="A0A0Q3R1R8">
    <property type="expression patterns" value="baseline"/>
</dbReference>
<dbReference type="Gene3D" id="1.10.8.430">
    <property type="entry name" value="Helical domain of apoptotic protease-activating factors"/>
    <property type="match status" value="1"/>
</dbReference>
<dbReference type="InterPro" id="IPR055414">
    <property type="entry name" value="LRR_R13L4/SHOC2-like"/>
</dbReference>
<keyword evidence="3" id="KW-0433">Leucine-rich repeat</keyword>
<evidence type="ECO:0000256" key="10">
    <source>
        <dbReference type="SAM" id="MobiDB-lite"/>
    </source>
</evidence>
<dbReference type="InterPro" id="IPR058922">
    <property type="entry name" value="WHD_DRP"/>
</dbReference>